<name>A0ABM7PH77_9BACT</name>
<dbReference type="Gene3D" id="3.20.20.210">
    <property type="match status" value="1"/>
</dbReference>
<reference evidence="2 3" key="1">
    <citation type="submission" date="2021-02" db="EMBL/GenBank/DDBJ databases">
        <title>Complete genome of Desulfoluna sp. strain ASN36.</title>
        <authorList>
            <person name="Takahashi A."/>
            <person name="Kojima H."/>
            <person name="Fukui M."/>
        </authorList>
    </citation>
    <scope>NUCLEOTIDE SEQUENCE [LARGE SCALE GENOMIC DNA]</scope>
    <source>
        <strain evidence="2 3">ASN36</strain>
    </source>
</reference>
<sequence length="385" mass="43934">MNSRERALTALNHEEPDRVPIDFGGRNTTIMLSGYEAFKKAHDKEHLETEIMSKVWQTAFIHEEFLQMYNADFRHVRPKNVTVLGENAVREYDPADGREIFTDQWGVKRKLDGEYATIHEYNMTNPTMDAILEYPWPNAATDFDFSTVREEAKALYEAGEYGIVGCMGSPGNLFEQCWCLRGMPEFFMDMGMRKDFAHALLRKVCDHRKENARLFLDEVGDYIDVIQCADDLGMQNAPFMSPAMYNEFIKPYQLELFDYIKSRTKAKLYYHSCGAITNLLDDLIEVGVDILNPVQVSATGMETDKLKERFGDRLSFWGAIDTFHVLPNGSVEDVRMEVKKRITDLAPGGGYILGSVHNMQSDIPTENMKAMLEAAIEFGQYPVAS</sequence>
<evidence type="ECO:0000313" key="2">
    <source>
        <dbReference type="EMBL" id="BCS96546.1"/>
    </source>
</evidence>
<dbReference type="RefSeq" id="WP_236892851.1">
    <property type="nucleotide sequence ID" value="NZ_AP024488.1"/>
</dbReference>
<dbReference type="EMBL" id="AP024488">
    <property type="protein sequence ID" value="BCS96546.1"/>
    <property type="molecule type" value="Genomic_DNA"/>
</dbReference>
<evidence type="ECO:0000259" key="1">
    <source>
        <dbReference type="Pfam" id="PF01208"/>
    </source>
</evidence>
<keyword evidence="3" id="KW-1185">Reference proteome</keyword>
<accession>A0ABM7PH77</accession>
<proteinExistence type="predicted"/>
<evidence type="ECO:0000313" key="3">
    <source>
        <dbReference type="Proteomes" id="UP001320148"/>
    </source>
</evidence>
<dbReference type="InterPro" id="IPR052024">
    <property type="entry name" value="Methanogen_methyltrans"/>
</dbReference>
<feature type="domain" description="Uroporphyrinogen decarboxylase (URO-D)" evidence="1">
    <location>
        <begin position="144"/>
        <end position="377"/>
    </location>
</feature>
<organism evidence="2 3">
    <name type="scientific">Desulfoluna limicola</name>
    <dbReference type="NCBI Taxonomy" id="2810562"/>
    <lineage>
        <taxon>Bacteria</taxon>
        <taxon>Pseudomonadati</taxon>
        <taxon>Thermodesulfobacteriota</taxon>
        <taxon>Desulfobacteria</taxon>
        <taxon>Desulfobacterales</taxon>
        <taxon>Desulfolunaceae</taxon>
        <taxon>Desulfoluna</taxon>
    </lineage>
</organism>
<dbReference type="Pfam" id="PF01208">
    <property type="entry name" value="URO-D"/>
    <property type="match status" value="1"/>
</dbReference>
<dbReference type="SUPFAM" id="SSF51726">
    <property type="entry name" value="UROD/MetE-like"/>
    <property type="match status" value="1"/>
</dbReference>
<dbReference type="InterPro" id="IPR038071">
    <property type="entry name" value="UROD/MetE-like_sf"/>
</dbReference>
<dbReference type="PANTHER" id="PTHR47099">
    <property type="entry name" value="METHYLCOBAMIDE:COM METHYLTRANSFERASE MTBA"/>
    <property type="match status" value="1"/>
</dbReference>
<gene>
    <name evidence="2" type="ORF">DSLASN_21780</name>
</gene>
<dbReference type="InterPro" id="IPR000257">
    <property type="entry name" value="Uroporphyrinogen_deCOase"/>
</dbReference>
<protein>
    <submittedName>
        <fullName evidence="2">Uroporphyrinogen decarboxylase</fullName>
    </submittedName>
</protein>
<dbReference type="Proteomes" id="UP001320148">
    <property type="component" value="Chromosome"/>
</dbReference>
<dbReference type="PANTHER" id="PTHR47099:SF1">
    <property type="entry name" value="METHYLCOBAMIDE:COM METHYLTRANSFERASE MTBA"/>
    <property type="match status" value="1"/>
</dbReference>